<feature type="chain" id="PRO_5005194440" evidence="1">
    <location>
        <begin position="21"/>
        <end position="143"/>
    </location>
</feature>
<name>A0A0G4K7X9_9SPIR</name>
<dbReference type="InterPro" id="IPR001763">
    <property type="entry name" value="Rhodanese-like_dom"/>
</dbReference>
<keyword evidence="1" id="KW-0732">Signal</keyword>
<dbReference type="Gene3D" id="3.40.250.10">
    <property type="entry name" value="Rhodanese-like domain"/>
    <property type="match status" value="1"/>
</dbReference>
<keyword evidence="3" id="KW-0808">Transferase</keyword>
<accession>A0A0G4K7X9</accession>
<dbReference type="OrthoDB" id="9814704at2"/>
<proteinExistence type="predicted"/>
<protein>
    <submittedName>
        <fullName evidence="3">Sulfurtransferase</fullName>
    </submittedName>
</protein>
<dbReference type="AlphaFoldDB" id="A0A0G4K7X9"/>
<dbReference type="InterPro" id="IPR050229">
    <property type="entry name" value="GlpE_sulfurtransferase"/>
</dbReference>
<evidence type="ECO:0000313" key="4">
    <source>
        <dbReference type="Proteomes" id="UP000043763"/>
    </source>
</evidence>
<evidence type="ECO:0000259" key="2">
    <source>
        <dbReference type="PROSITE" id="PS50206"/>
    </source>
</evidence>
<dbReference type="Proteomes" id="UP000043763">
    <property type="component" value="Unassembled WGS sequence"/>
</dbReference>
<dbReference type="RefSeq" id="WP_048594947.1">
    <property type="nucleotide sequence ID" value="NZ_CVLB01000001.1"/>
</dbReference>
<feature type="signal peptide" evidence="1">
    <location>
        <begin position="1"/>
        <end position="20"/>
    </location>
</feature>
<dbReference type="GO" id="GO:0016740">
    <property type="term" value="F:transferase activity"/>
    <property type="evidence" value="ECO:0007669"/>
    <property type="project" value="UniProtKB-KW"/>
</dbReference>
<evidence type="ECO:0000313" key="3">
    <source>
        <dbReference type="EMBL" id="CRF33930.1"/>
    </source>
</evidence>
<dbReference type="PANTHER" id="PTHR43031:SF16">
    <property type="entry name" value="OXIDOREDUCTASE"/>
    <property type="match status" value="1"/>
</dbReference>
<dbReference type="EMBL" id="CVLB01000001">
    <property type="protein sequence ID" value="CRF33930.1"/>
    <property type="molecule type" value="Genomic_DNA"/>
</dbReference>
<dbReference type="CDD" id="cd00158">
    <property type="entry name" value="RHOD"/>
    <property type="match status" value="1"/>
</dbReference>
<dbReference type="PANTHER" id="PTHR43031">
    <property type="entry name" value="FAD-DEPENDENT OXIDOREDUCTASE"/>
    <property type="match status" value="1"/>
</dbReference>
<sequence>MKRNLFIVIALLLTTIVCNAQTAKTNEAVYELDSVKVVNKNGLVLNDFISSWKADPNIILVDVRTPQEIKETGTIKGAMNIDYRAKGYSKKILSLDKTKKYFFYCKSGGRSGKTVQYLLDNGFKNVNYLKDAGYTELNAALKK</sequence>
<feature type="domain" description="Rhodanese" evidence="2">
    <location>
        <begin position="54"/>
        <end position="138"/>
    </location>
</feature>
<keyword evidence="4" id="KW-1185">Reference proteome</keyword>
<dbReference type="PROSITE" id="PS50206">
    <property type="entry name" value="RHODANESE_3"/>
    <property type="match status" value="1"/>
</dbReference>
<dbReference type="InterPro" id="IPR036873">
    <property type="entry name" value="Rhodanese-like_dom_sf"/>
</dbReference>
<gene>
    <name evidence="3" type="ORF">BRSU_1766</name>
</gene>
<organism evidence="3 4">
    <name type="scientific">Brachyspira suanatina</name>
    <dbReference type="NCBI Taxonomy" id="381802"/>
    <lineage>
        <taxon>Bacteria</taxon>
        <taxon>Pseudomonadati</taxon>
        <taxon>Spirochaetota</taxon>
        <taxon>Spirochaetia</taxon>
        <taxon>Brachyspirales</taxon>
        <taxon>Brachyspiraceae</taxon>
        <taxon>Brachyspira</taxon>
    </lineage>
</organism>
<evidence type="ECO:0000256" key="1">
    <source>
        <dbReference type="SAM" id="SignalP"/>
    </source>
</evidence>
<reference evidence="4" key="1">
    <citation type="submission" date="2015-04" db="EMBL/GenBank/DDBJ databases">
        <authorList>
            <person name="Mushtaq Mamoona"/>
        </authorList>
    </citation>
    <scope>NUCLEOTIDE SEQUENCE [LARGE SCALE GENOMIC DNA]</scope>
    <source>
        <strain evidence="4">AN4859/03</strain>
    </source>
</reference>
<dbReference type="SMART" id="SM00450">
    <property type="entry name" value="RHOD"/>
    <property type="match status" value="1"/>
</dbReference>
<dbReference type="Pfam" id="PF00581">
    <property type="entry name" value="Rhodanese"/>
    <property type="match status" value="1"/>
</dbReference>
<dbReference type="SUPFAM" id="SSF52821">
    <property type="entry name" value="Rhodanese/Cell cycle control phosphatase"/>
    <property type="match status" value="1"/>
</dbReference>